<dbReference type="InterPro" id="IPR002347">
    <property type="entry name" value="SDR_fam"/>
</dbReference>
<dbReference type="SUPFAM" id="SSF51735">
    <property type="entry name" value="NAD(P)-binding Rossmann-fold domains"/>
    <property type="match status" value="1"/>
</dbReference>
<dbReference type="CDD" id="cd05233">
    <property type="entry name" value="SDR_c"/>
    <property type="match status" value="1"/>
</dbReference>
<reference evidence="4 5" key="1">
    <citation type="submission" date="2017-12" db="EMBL/GenBank/DDBJ databases">
        <title>The genome sequence of Caulobacter sp. 410.</title>
        <authorList>
            <person name="Gao J."/>
            <person name="Mao X."/>
            <person name="Sun J."/>
        </authorList>
    </citation>
    <scope>NUCLEOTIDE SEQUENCE [LARGE SCALE GENOMIC DNA]</scope>
    <source>
        <strain evidence="4 5">410</strain>
    </source>
</reference>
<evidence type="ECO:0000256" key="1">
    <source>
        <dbReference type="ARBA" id="ARBA00006484"/>
    </source>
</evidence>
<dbReference type="FunFam" id="3.40.50.720:FF:000084">
    <property type="entry name" value="Short-chain dehydrogenase reductase"/>
    <property type="match status" value="1"/>
</dbReference>
<dbReference type="NCBIfam" id="NF005559">
    <property type="entry name" value="PRK07231.1"/>
    <property type="match status" value="1"/>
</dbReference>
<dbReference type="PROSITE" id="PS00061">
    <property type="entry name" value="ADH_SHORT"/>
    <property type="match status" value="1"/>
</dbReference>
<name>A0A2N5DPA3_9CAUL</name>
<proteinExistence type="inferred from homology"/>
<organism evidence="4 5">
    <name type="scientific">Caulobacter zeae</name>
    <dbReference type="NCBI Taxonomy" id="2055137"/>
    <lineage>
        <taxon>Bacteria</taxon>
        <taxon>Pseudomonadati</taxon>
        <taxon>Pseudomonadota</taxon>
        <taxon>Alphaproteobacteria</taxon>
        <taxon>Caulobacterales</taxon>
        <taxon>Caulobacteraceae</taxon>
        <taxon>Caulobacter</taxon>
    </lineage>
</organism>
<keyword evidence="5" id="KW-1185">Reference proteome</keyword>
<sequence>MSLFDLSGKVAIITGSSRGIGKAIAERMAEHGAKVVISSRKAGPCEEVAAALNEKHGQGTAIAVPANIASKEDLQRLVDETRAAFGRVDVCVCNAASNPYYGPLAGISDDQFRKILDNNIISNHWLISMVAPEMRERKDGAIVIVSSIGGLRGNAIIGAYNISKAADFQLARNLAHEFGPDNVRVNCIAPGLIKTDFAKALWDDPKTLERSTAGVPLRRIGEPDEIAGAAVYLASSAGSFMTGQALVVDGGATI</sequence>
<evidence type="ECO:0000313" key="4">
    <source>
        <dbReference type="EMBL" id="PLR27877.1"/>
    </source>
</evidence>
<gene>
    <name evidence="4" type="ORF">SGCZBJ_05855</name>
</gene>
<dbReference type="InterPro" id="IPR020904">
    <property type="entry name" value="Sc_DH/Rdtase_CS"/>
</dbReference>
<dbReference type="OrthoDB" id="9789398at2"/>
<dbReference type="GO" id="GO:0047838">
    <property type="term" value="F:D-xylose 1-dehydrogenase (NAD+) activity"/>
    <property type="evidence" value="ECO:0007669"/>
    <property type="project" value="UniProtKB-EC"/>
</dbReference>
<dbReference type="PANTHER" id="PTHR43943">
    <property type="entry name" value="DEHYDROGENASE/REDUCTASE (SDR FAMILY) MEMBER 4"/>
    <property type="match status" value="1"/>
</dbReference>
<dbReference type="AlphaFoldDB" id="A0A2N5DPA3"/>
<dbReference type="Pfam" id="PF13561">
    <property type="entry name" value="adh_short_C2"/>
    <property type="match status" value="1"/>
</dbReference>
<dbReference type="EMBL" id="PJRS01000011">
    <property type="protein sequence ID" value="PLR27877.1"/>
    <property type="molecule type" value="Genomic_DNA"/>
</dbReference>
<evidence type="ECO:0000256" key="2">
    <source>
        <dbReference type="ARBA" id="ARBA00066641"/>
    </source>
</evidence>
<dbReference type="EC" id="1.1.1.175" evidence="2"/>
<comment type="similarity">
    <text evidence="1">Belongs to the short-chain dehydrogenases/reductases (SDR) family.</text>
</comment>
<dbReference type="Proteomes" id="UP000234479">
    <property type="component" value="Unassembled WGS sequence"/>
</dbReference>
<dbReference type="Gene3D" id="3.40.50.720">
    <property type="entry name" value="NAD(P)-binding Rossmann-like Domain"/>
    <property type="match status" value="1"/>
</dbReference>
<evidence type="ECO:0000313" key="5">
    <source>
        <dbReference type="Proteomes" id="UP000234479"/>
    </source>
</evidence>
<dbReference type="PRINTS" id="PR00081">
    <property type="entry name" value="GDHRDH"/>
</dbReference>
<dbReference type="InterPro" id="IPR036291">
    <property type="entry name" value="NAD(P)-bd_dom_sf"/>
</dbReference>
<accession>A0A2N5DPA3</accession>
<protein>
    <recommendedName>
        <fullName evidence="3">D-xylose 1-dehydrogenase</fullName>
        <ecNumber evidence="2">1.1.1.175</ecNumber>
    </recommendedName>
</protein>
<dbReference type="RefSeq" id="WP_101717075.1">
    <property type="nucleotide sequence ID" value="NZ_PJRS01000011.1"/>
</dbReference>
<evidence type="ECO:0000256" key="3">
    <source>
        <dbReference type="ARBA" id="ARBA00069939"/>
    </source>
</evidence>
<dbReference type="PANTHER" id="PTHR43943:SF2">
    <property type="entry name" value="DEHYDROGENASE_REDUCTASE 4"/>
    <property type="match status" value="1"/>
</dbReference>
<comment type="caution">
    <text evidence="4">The sequence shown here is derived from an EMBL/GenBank/DDBJ whole genome shotgun (WGS) entry which is preliminary data.</text>
</comment>